<dbReference type="SUPFAM" id="SSF57903">
    <property type="entry name" value="FYVE/PHD zinc finger"/>
    <property type="match status" value="1"/>
</dbReference>
<evidence type="ECO:0000256" key="5">
    <source>
        <dbReference type="SAM" id="MobiDB-lite"/>
    </source>
</evidence>
<dbReference type="Pfam" id="PF01363">
    <property type="entry name" value="FYVE"/>
    <property type="match status" value="1"/>
</dbReference>
<dbReference type="Gene3D" id="3.50.7.10">
    <property type="entry name" value="GroEL"/>
    <property type="match status" value="1"/>
</dbReference>
<feature type="region of interest" description="Disordered" evidence="5">
    <location>
        <begin position="34"/>
        <end position="105"/>
    </location>
</feature>
<dbReference type="InterPro" id="IPR002423">
    <property type="entry name" value="Cpn60/GroEL/TCP-1"/>
</dbReference>
<dbReference type="InterPro" id="IPR000306">
    <property type="entry name" value="Znf_FYVE"/>
</dbReference>
<feature type="compositionally biased region" description="Basic and acidic residues" evidence="5">
    <location>
        <begin position="44"/>
        <end position="54"/>
    </location>
</feature>
<dbReference type="Proteomes" id="UP000075901">
    <property type="component" value="Unassembled WGS sequence"/>
</dbReference>
<feature type="region of interest" description="Disordered" evidence="5">
    <location>
        <begin position="782"/>
        <end position="813"/>
    </location>
</feature>
<dbReference type="GO" id="GO:0012506">
    <property type="term" value="C:vesicle membrane"/>
    <property type="evidence" value="ECO:0007669"/>
    <property type="project" value="TreeGrafter"/>
</dbReference>
<name>A0A182T0G6_9DIPT</name>
<dbReference type="InterPro" id="IPR027409">
    <property type="entry name" value="GroEL-like_apical_dom_sf"/>
</dbReference>
<sequence length="1485" mass="164857">MNRHLHSPTILTEFARTFEEEQETIFSKLVNRLTNNNRPNYESPIREAVQHEEPSASDGNTESRDVREAPAEVSQSTSLASRNIPASSSYTEPTHHTSTVVEAAAGERNTTSVLRRLSSLISQKPSTKRSYKNTNLQKFWMPDSTSIECYDCSGKFTTLRRKHHCRLCGQIFCKNCCNQVVTGKIINCSDDLRVCNYCSKVVLTYLKSSNIAADLKPDLKALQDNLAQKFSTLQPPVGGGTDAGGVGAAGGRNRRKISVGYQEERFAASAGSGISSADRKSILQQSNSLKTLYDEMCRSLPLYNRGLELIDFLFSRQKSSNNMQAIAILNAMIDAGFLIAICELKNENIAEEDPNIMNERGGLLSQKQPQQLHREGSGGSVEDEEESSTISVDSVLMRSGNDDQSSGDSEDGTGSGIGGSTTLSSIMLKDSIMDSSYLISTGAKALLKAFCEHEELLVNQLLRAQNLDPSWSKTLIPIVARVANTMRLDEAYGTDAMDIRNYVYFKKVPGGDRSESQILGGVVFSKNVAHKEMSQKVDKPKILLLQCAIAYQRVEGKFVSFDTLMLQERDYLRNKVSKIISLGPNIVLVHKNVAGIAQDMLRNNGITLVLDVKLCVLERIARFLDCDIISCIDSNVGQPKLGVCDRFRIQTFYDDQGSSKTLMCLEKQHSPRGCCILLRGAKRSELAKIKKIASLLLLARHNWRFELSYLCDVYAMPPTPRTSIFDSKESTPLDPLPQAKSIKCLEDPVELPKESSMPYNDKTVQKEQVTKIVRMTTEHSANRENVGDWTDPLRSGALGPSEDGAGGQYGDEDDTSFELAAETPNDNRFRSALSSTILSISPFVAFPLPYLETDSGRKCALRCHFPEELYFSKQWSNEGTLSSMGEKNCASLIDNAAGAGTSAPIEEEEKQLLPVHPFVTHKITTSVESKEMQTILASFRACGGRYPKVSMMKKTSSRKRRLTTIAQRSLEEFVYRDALDIENHQRLPVLFCSFNYNENVPSTFCAQPSYLDMQFYGQNDIMLGLFLEHYCFRSSYICKSCNLPMMDHVRRYVHSGGCIQVKLVEDVTKMDTGTILISSKCTICNEYSKPAPMSQDTWCYSFAKFLELRFHGHAYKKRNCEGITDDSDRSEAGGMVCRHSLHRDFEQNFSYKGIVASFRYTAVDVWEIVLPAMSISMVIPAVGVNHRSITDQRTEEMKALAIMGYDVFVKILEKLAELSVDTDTFGKLKKKANQDQVAFKQRIEKVQKLLTEDVLSVELIDDAIVTLKHTLAEAIEEWEPKLHDIITQAKSVQTSKPTTAADNSSTSNTAATIDSGTIATEELDLSHSDDPQQDVESSAEPVDTEPIESTLSAVSGKLDTDSITTADQDEEKVVASASEEKQLMRESLNEKKTVKTILSQLLSTNDYSHILSSPLPSHEHHCLKAGLFPIVVSEHDLGSCIAYSLMSQEYRKMLDSMHLGGSGGIITIGAAENSPNMKRKSTSVR</sequence>
<dbReference type="FunFam" id="3.30.40.10:FF:000057">
    <property type="entry name" value="1-phosphatidylinositol 3-phosphate 5-kinase isoform X1"/>
    <property type="match status" value="1"/>
</dbReference>
<dbReference type="Gene3D" id="3.30.40.10">
    <property type="entry name" value="Zinc/RING finger domain, C3HC4 (zinc finger)"/>
    <property type="match status" value="1"/>
</dbReference>
<keyword evidence="2 4" id="KW-0863">Zinc-finger</keyword>
<keyword evidence="1" id="KW-0479">Metal-binding</keyword>
<dbReference type="InterPro" id="IPR043548">
    <property type="entry name" value="PIKfyve"/>
</dbReference>
<dbReference type="PANTHER" id="PTHR46715:SF1">
    <property type="entry name" value="1-PHOSPHATIDYLINOSITOL 3-PHOSPHATE 5-KINASE"/>
    <property type="match status" value="1"/>
</dbReference>
<organism evidence="7 8">
    <name type="scientific">Anopheles maculatus</name>
    <dbReference type="NCBI Taxonomy" id="74869"/>
    <lineage>
        <taxon>Eukaryota</taxon>
        <taxon>Metazoa</taxon>
        <taxon>Ecdysozoa</taxon>
        <taxon>Arthropoda</taxon>
        <taxon>Hexapoda</taxon>
        <taxon>Insecta</taxon>
        <taxon>Pterygota</taxon>
        <taxon>Neoptera</taxon>
        <taxon>Endopterygota</taxon>
        <taxon>Diptera</taxon>
        <taxon>Nematocera</taxon>
        <taxon>Culicoidea</taxon>
        <taxon>Culicidae</taxon>
        <taxon>Anophelinae</taxon>
        <taxon>Anopheles</taxon>
        <taxon>Anopheles maculatus group</taxon>
    </lineage>
</organism>
<dbReference type="PROSITE" id="PS50178">
    <property type="entry name" value="ZF_FYVE"/>
    <property type="match status" value="1"/>
</dbReference>
<protein>
    <recommendedName>
        <fullName evidence="6">FYVE-type domain-containing protein</fullName>
    </recommendedName>
</protein>
<dbReference type="GO" id="GO:0005524">
    <property type="term" value="F:ATP binding"/>
    <property type="evidence" value="ECO:0007669"/>
    <property type="project" value="InterPro"/>
</dbReference>
<dbReference type="Pfam" id="PF00118">
    <property type="entry name" value="Cpn60_TCP1"/>
    <property type="match status" value="1"/>
</dbReference>
<feature type="domain" description="FYVE-type" evidence="6">
    <location>
        <begin position="143"/>
        <end position="203"/>
    </location>
</feature>
<evidence type="ECO:0000256" key="3">
    <source>
        <dbReference type="ARBA" id="ARBA00022833"/>
    </source>
</evidence>
<dbReference type="GO" id="GO:0032438">
    <property type="term" value="P:melanosome organization"/>
    <property type="evidence" value="ECO:0007669"/>
    <property type="project" value="TreeGrafter"/>
</dbReference>
<dbReference type="InterPro" id="IPR017455">
    <property type="entry name" value="Znf_FYVE-rel"/>
</dbReference>
<evidence type="ECO:0000256" key="1">
    <source>
        <dbReference type="ARBA" id="ARBA00022723"/>
    </source>
</evidence>
<proteinExistence type="predicted"/>
<feature type="region of interest" description="Disordered" evidence="5">
    <location>
        <begin position="364"/>
        <end position="418"/>
    </location>
</feature>
<dbReference type="SUPFAM" id="SSF52029">
    <property type="entry name" value="GroEL apical domain-like"/>
    <property type="match status" value="1"/>
</dbReference>
<dbReference type="SMART" id="SM00064">
    <property type="entry name" value="FYVE"/>
    <property type="match status" value="1"/>
</dbReference>
<keyword evidence="3" id="KW-0862">Zinc</keyword>
<feature type="compositionally biased region" description="Low complexity" evidence="5">
    <location>
        <begin position="1298"/>
        <end position="1315"/>
    </location>
</feature>
<dbReference type="CDD" id="cd15725">
    <property type="entry name" value="FYVE_PIKfyve_Fab1"/>
    <property type="match status" value="1"/>
</dbReference>
<feature type="compositionally biased region" description="Basic and acidic residues" evidence="5">
    <location>
        <begin position="61"/>
        <end position="70"/>
    </location>
</feature>
<dbReference type="GO" id="GO:0008270">
    <property type="term" value="F:zinc ion binding"/>
    <property type="evidence" value="ECO:0007669"/>
    <property type="project" value="UniProtKB-KW"/>
</dbReference>
<dbReference type="GO" id="GO:0000285">
    <property type="term" value="F:1-phosphatidylinositol-3-phosphate 5-kinase activity"/>
    <property type="evidence" value="ECO:0007669"/>
    <property type="project" value="InterPro"/>
</dbReference>
<dbReference type="GO" id="GO:0052810">
    <property type="term" value="F:1-phosphatidylinositol-5-kinase activity"/>
    <property type="evidence" value="ECO:0007669"/>
    <property type="project" value="TreeGrafter"/>
</dbReference>
<evidence type="ECO:0000259" key="6">
    <source>
        <dbReference type="PROSITE" id="PS50178"/>
    </source>
</evidence>
<dbReference type="GO" id="GO:0090385">
    <property type="term" value="P:phagosome-lysosome fusion"/>
    <property type="evidence" value="ECO:0007669"/>
    <property type="project" value="TreeGrafter"/>
</dbReference>
<dbReference type="CDD" id="cd03334">
    <property type="entry name" value="Fab1_TCP"/>
    <property type="match status" value="1"/>
</dbReference>
<dbReference type="PANTHER" id="PTHR46715">
    <property type="entry name" value="1-PHOSPHATIDYLINOSITOL 3-PHOSPHATE 5-KINASE"/>
    <property type="match status" value="1"/>
</dbReference>
<dbReference type="InterPro" id="IPR013083">
    <property type="entry name" value="Znf_RING/FYVE/PHD"/>
</dbReference>
<dbReference type="FunFam" id="3.50.7.10:FF:000007">
    <property type="entry name" value="1-phosphatidylinositol 3-phosphate 5-kinase isoform X1"/>
    <property type="match status" value="1"/>
</dbReference>
<accession>A0A182T0G6</accession>
<dbReference type="GO" id="GO:1903426">
    <property type="term" value="P:regulation of reactive oxygen species biosynthetic process"/>
    <property type="evidence" value="ECO:0007669"/>
    <property type="project" value="TreeGrafter"/>
</dbReference>
<dbReference type="VEuPathDB" id="VectorBase:AMAM017106"/>
<evidence type="ECO:0000256" key="2">
    <source>
        <dbReference type="ARBA" id="ARBA00022771"/>
    </source>
</evidence>
<evidence type="ECO:0000256" key="4">
    <source>
        <dbReference type="PROSITE-ProRule" id="PRU00091"/>
    </source>
</evidence>
<dbReference type="InterPro" id="IPR011011">
    <property type="entry name" value="Znf_FYVE_PHD"/>
</dbReference>
<feature type="compositionally biased region" description="Polar residues" evidence="5">
    <location>
        <begin position="73"/>
        <end position="100"/>
    </location>
</feature>
<feature type="region of interest" description="Disordered" evidence="5">
    <location>
        <begin position="1291"/>
        <end position="1350"/>
    </location>
</feature>
<dbReference type="EnsemblMetazoa" id="AMAM017106-RA">
    <property type="protein sequence ID" value="AMAM017106-PA"/>
    <property type="gene ID" value="AMAM017106"/>
</dbReference>
<evidence type="ECO:0000313" key="7">
    <source>
        <dbReference type="EnsemblMetazoa" id="AMAM017106-PA"/>
    </source>
</evidence>
<dbReference type="GO" id="GO:0031410">
    <property type="term" value="C:cytoplasmic vesicle"/>
    <property type="evidence" value="ECO:0007669"/>
    <property type="project" value="TreeGrafter"/>
</dbReference>
<reference evidence="8" key="1">
    <citation type="submission" date="2013-09" db="EMBL/GenBank/DDBJ databases">
        <title>The Genome Sequence of Anopheles maculatus species B.</title>
        <authorList>
            <consortium name="The Broad Institute Genomics Platform"/>
            <person name="Neafsey D.E."/>
            <person name="Besansky N."/>
            <person name="Howell P."/>
            <person name="Walton C."/>
            <person name="Young S.K."/>
            <person name="Zeng Q."/>
            <person name="Gargeya S."/>
            <person name="Fitzgerald M."/>
            <person name="Haas B."/>
            <person name="Abouelleil A."/>
            <person name="Allen A.W."/>
            <person name="Alvarado L."/>
            <person name="Arachchi H.M."/>
            <person name="Berlin A.M."/>
            <person name="Chapman S.B."/>
            <person name="Gainer-Dewar J."/>
            <person name="Goldberg J."/>
            <person name="Griggs A."/>
            <person name="Gujja S."/>
            <person name="Hansen M."/>
            <person name="Howarth C."/>
            <person name="Imamovic A."/>
            <person name="Ireland A."/>
            <person name="Larimer J."/>
            <person name="McCowan C."/>
            <person name="Murphy C."/>
            <person name="Pearson M."/>
            <person name="Poon T.W."/>
            <person name="Priest M."/>
            <person name="Roberts A."/>
            <person name="Saif S."/>
            <person name="Shea T."/>
            <person name="Sisk P."/>
            <person name="Sykes S."/>
            <person name="Wortman J."/>
            <person name="Nusbaum C."/>
            <person name="Birren B."/>
        </authorList>
    </citation>
    <scope>NUCLEOTIDE SEQUENCE [LARGE SCALE GENOMIC DNA]</scope>
    <source>
        <strain evidence="8">maculatus3</strain>
    </source>
</reference>
<reference evidence="7" key="2">
    <citation type="submission" date="2020-05" db="UniProtKB">
        <authorList>
            <consortium name="EnsemblMetazoa"/>
        </authorList>
    </citation>
    <scope>IDENTIFICATION</scope>
    <source>
        <strain evidence="7">maculatus3</strain>
    </source>
</reference>
<evidence type="ECO:0000313" key="8">
    <source>
        <dbReference type="Proteomes" id="UP000075901"/>
    </source>
</evidence>
<keyword evidence="8" id="KW-1185">Reference proteome</keyword>